<proteinExistence type="predicted"/>
<gene>
    <name evidence="1" type="ORF">MML48_3g00017401</name>
</gene>
<reference evidence="1" key="1">
    <citation type="submission" date="2022-04" db="EMBL/GenBank/DDBJ databases">
        <title>Chromosome-scale genome assembly of Holotrichia oblita Faldermann.</title>
        <authorList>
            <person name="Rongchong L."/>
        </authorList>
    </citation>
    <scope>NUCLEOTIDE SEQUENCE</scope>
    <source>
        <strain evidence="1">81SQS9</strain>
    </source>
</reference>
<evidence type="ECO:0000313" key="2">
    <source>
        <dbReference type="Proteomes" id="UP001056778"/>
    </source>
</evidence>
<evidence type="ECO:0000313" key="1">
    <source>
        <dbReference type="EMBL" id="KAI4464715.1"/>
    </source>
</evidence>
<name>A0ACB9TD29_HOLOL</name>
<comment type="caution">
    <text evidence="1">The sequence shown here is derived from an EMBL/GenBank/DDBJ whole genome shotgun (WGS) entry which is preliminary data.</text>
</comment>
<dbReference type="EMBL" id="CM043017">
    <property type="protein sequence ID" value="KAI4464715.1"/>
    <property type="molecule type" value="Genomic_DNA"/>
</dbReference>
<keyword evidence="2" id="KW-1185">Reference proteome</keyword>
<dbReference type="Proteomes" id="UP001056778">
    <property type="component" value="Chromosome 3"/>
</dbReference>
<organism evidence="1 2">
    <name type="scientific">Holotrichia oblita</name>
    <name type="common">Chafer beetle</name>
    <dbReference type="NCBI Taxonomy" id="644536"/>
    <lineage>
        <taxon>Eukaryota</taxon>
        <taxon>Metazoa</taxon>
        <taxon>Ecdysozoa</taxon>
        <taxon>Arthropoda</taxon>
        <taxon>Hexapoda</taxon>
        <taxon>Insecta</taxon>
        <taxon>Pterygota</taxon>
        <taxon>Neoptera</taxon>
        <taxon>Endopterygota</taxon>
        <taxon>Coleoptera</taxon>
        <taxon>Polyphaga</taxon>
        <taxon>Scarabaeiformia</taxon>
        <taxon>Scarabaeidae</taxon>
        <taxon>Melolonthinae</taxon>
        <taxon>Holotrichia</taxon>
    </lineage>
</organism>
<accession>A0ACB9TD29</accession>
<protein>
    <submittedName>
        <fullName evidence="1">Transposable element tc3 transposase-like protein</fullName>
    </submittedName>
</protein>
<sequence length="140" mass="16615">MVHYTLVEYRDMIMCYGKARSNASQSQRIYREIYPLRQVPSVRPFIDVHRRLGEDGCFKKPKYDSGVKRTRRTVANEEAILQIVEDNLRISTRRINAAVPNVNRETVRKVHKEQLLHPLNFSKIHHLLEQDFLARLHFCE</sequence>